<dbReference type="AlphaFoldDB" id="A0AAV8YDB3"/>
<sequence length="230" mass="26963">MEEVLLRSTPRSKWSRQWLLKRQHFSHTTLLRELRDEPNDWRNYLRMDIDTYTYLLELVTPHIIKENTCMRTAISPHERLTATLRFLATGRSYKDLEFTTIISKQSLSEIIPETCKAIFKVLKNEYLKVCSNNACGSIPNGNFQSTKWNNYTEMGDVRSPQTYTPPESMDRENLSECTVQLGDRCDSELLHDLQRGTRGQILNSAIVVRDQFKEYFNNEGSVPWQDKFIN</sequence>
<evidence type="ECO:0000313" key="2">
    <source>
        <dbReference type="Proteomes" id="UP001162162"/>
    </source>
</evidence>
<name>A0AAV8YDB3_9CUCU</name>
<accession>A0AAV8YDB3</accession>
<dbReference type="Proteomes" id="UP001162162">
    <property type="component" value="Unassembled WGS sequence"/>
</dbReference>
<reference evidence="1" key="1">
    <citation type="journal article" date="2023" name="Insect Mol. Biol.">
        <title>Genome sequencing provides insights into the evolution of gene families encoding plant cell wall-degrading enzymes in longhorned beetles.</title>
        <authorList>
            <person name="Shin N.R."/>
            <person name="Okamura Y."/>
            <person name="Kirsch R."/>
            <person name="Pauchet Y."/>
        </authorList>
    </citation>
    <scope>NUCLEOTIDE SEQUENCE</scope>
    <source>
        <strain evidence="1">AMC_N1</strain>
    </source>
</reference>
<evidence type="ECO:0000313" key="1">
    <source>
        <dbReference type="EMBL" id="KAJ8948956.1"/>
    </source>
</evidence>
<protein>
    <submittedName>
        <fullName evidence="1">Uncharacterized protein</fullName>
    </submittedName>
</protein>
<organism evidence="1 2">
    <name type="scientific">Aromia moschata</name>
    <dbReference type="NCBI Taxonomy" id="1265417"/>
    <lineage>
        <taxon>Eukaryota</taxon>
        <taxon>Metazoa</taxon>
        <taxon>Ecdysozoa</taxon>
        <taxon>Arthropoda</taxon>
        <taxon>Hexapoda</taxon>
        <taxon>Insecta</taxon>
        <taxon>Pterygota</taxon>
        <taxon>Neoptera</taxon>
        <taxon>Endopterygota</taxon>
        <taxon>Coleoptera</taxon>
        <taxon>Polyphaga</taxon>
        <taxon>Cucujiformia</taxon>
        <taxon>Chrysomeloidea</taxon>
        <taxon>Cerambycidae</taxon>
        <taxon>Cerambycinae</taxon>
        <taxon>Callichromatini</taxon>
        <taxon>Aromia</taxon>
    </lineage>
</organism>
<proteinExistence type="predicted"/>
<gene>
    <name evidence="1" type="ORF">NQ318_022978</name>
</gene>
<keyword evidence="2" id="KW-1185">Reference proteome</keyword>
<dbReference type="EMBL" id="JAPWTK010000126">
    <property type="protein sequence ID" value="KAJ8948956.1"/>
    <property type="molecule type" value="Genomic_DNA"/>
</dbReference>
<comment type="caution">
    <text evidence="1">The sequence shown here is derived from an EMBL/GenBank/DDBJ whole genome shotgun (WGS) entry which is preliminary data.</text>
</comment>